<dbReference type="InterPro" id="IPR036770">
    <property type="entry name" value="Ankyrin_rpt-contain_sf"/>
</dbReference>
<keyword evidence="1" id="KW-0040">ANK repeat</keyword>
<reference evidence="2 3" key="2">
    <citation type="submission" date="2018-11" db="EMBL/GenBank/DDBJ databases">
        <authorList>
            <consortium name="Pathogen Informatics"/>
        </authorList>
    </citation>
    <scope>NUCLEOTIDE SEQUENCE [LARGE SCALE GENOMIC DNA]</scope>
</reference>
<name>A0A158QYJ5_NIPBR</name>
<dbReference type="PANTHER" id="PTHR24184:SF11">
    <property type="entry name" value="ANKYRIN REPEAT AND SOCS BOX CONTAINING 3"/>
    <property type="match status" value="1"/>
</dbReference>
<evidence type="ECO:0000313" key="2">
    <source>
        <dbReference type="EMBL" id="VDL72177.1"/>
    </source>
</evidence>
<dbReference type="PANTHER" id="PTHR24184">
    <property type="entry name" value="SI:CH211-189E2.2"/>
    <property type="match status" value="1"/>
</dbReference>
<dbReference type="Pfam" id="PF13637">
    <property type="entry name" value="Ank_4"/>
    <property type="match status" value="1"/>
</dbReference>
<reference evidence="4" key="1">
    <citation type="submission" date="2016-04" db="UniProtKB">
        <authorList>
            <consortium name="WormBaseParasite"/>
        </authorList>
    </citation>
    <scope>IDENTIFICATION</scope>
</reference>
<evidence type="ECO:0000256" key="1">
    <source>
        <dbReference type="PROSITE-ProRule" id="PRU00023"/>
    </source>
</evidence>
<gene>
    <name evidence="2" type="ORF">NBR_LOCUS8588</name>
</gene>
<organism evidence="4">
    <name type="scientific">Nippostrongylus brasiliensis</name>
    <name type="common">Rat hookworm</name>
    <dbReference type="NCBI Taxonomy" id="27835"/>
    <lineage>
        <taxon>Eukaryota</taxon>
        <taxon>Metazoa</taxon>
        <taxon>Ecdysozoa</taxon>
        <taxon>Nematoda</taxon>
        <taxon>Chromadorea</taxon>
        <taxon>Rhabditida</taxon>
        <taxon>Rhabditina</taxon>
        <taxon>Rhabditomorpha</taxon>
        <taxon>Strongyloidea</taxon>
        <taxon>Heligmosomidae</taxon>
        <taxon>Nippostrongylus</taxon>
    </lineage>
</organism>
<dbReference type="EMBL" id="UYSL01020024">
    <property type="protein sequence ID" value="VDL72177.1"/>
    <property type="molecule type" value="Genomic_DNA"/>
</dbReference>
<dbReference type="PROSITE" id="PS50297">
    <property type="entry name" value="ANK_REP_REGION"/>
    <property type="match status" value="1"/>
</dbReference>
<feature type="repeat" description="ANK" evidence="1">
    <location>
        <begin position="43"/>
        <end position="84"/>
    </location>
</feature>
<proteinExistence type="predicted"/>
<evidence type="ECO:0000313" key="4">
    <source>
        <dbReference type="WBParaSite" id="NBR_0000858701-mRNA-1"/>
    </source>
</evidence>
<dbReference type="AlphaFoldDB" id="A0A158QYJ5"/>
<dbReference type="PROSITE" id="PS50088">
    <property type="entry name" value="ANK_REPEAT"/>
    <property type="match status" value="2"/>
</dbReference>
<dbReference type="Proteomes" id="UP000271162">
    <property type="component" value="Unassembled WGS sequence"/>
</dbReference>
<dbReference type="SUPFAM" id="SSF48403">
    <property type="entry name" value="Ankyrin repeat"/>
    <property type="match status" value="1"/>
</dbReference>
<dbReference type="WBParaSite" id="NBR_0000858701-mRNA-1">
    <property type="protein sequence ID" value="NBR_0000858701-mRNA-1"/>
    <property type="gene ID" value="NBR_0000858701"/>
</dbReference>
<protein>
    <submittedName>
        <fullName evidence="4">ANK_REP_REGION domain-containing protein</fullName>
    </submittedName>
</protein>
<dbReference type="SMART" id="SM00248">
    <property type="entry name" value="ANK"/>
    <property type="match status" value="3"/>
</dbReference>
<feature type="repeat" description="ANK" evidence="1">
    <location>
        <begin position="157"/>
        <end position="189"/>
    </location>
</feature>
<dbReference type="InterPro" id="IPR002110">
    <property type="entry name" value="Ankyrin_rpt"/>
</dbReference>
<dbReference type="Pfam" id="PF12796">
    <property type="entry name" value="Ank_2"/>
    <property type="match status" value="1"/>
</dbReference>
<dbReference type="Gene3D" id="1.25.40.20">
    <property type="entry name" value="Ankyrin repeat-containing domain"/>
    <property type="match status" value="2"/>
</dbReference>
<keyword evidence="3" id="KW-1185">Reference proteome</keyword>
<evidence type="ECO:0000313" key="3">
    <source>
        <dbReference type="Proteomes" id="UP000271162"/>
    </source>
</evidence>
<sequence length="215" mass="23850">MRIGKIKKLDKYAFFQAILFENLELITDLIRENPWSLSKVDRHGRTPLMLAAHNGRVESLRTLLALCSIKQLLVAGADTERRDIAGHCALESAHIAGHDNVAAAIIEMIQMENDKLNEAHSALMIACSEGDVETVDRILSGFSGRDRQIILNGRTPESDTAMFIACTNGQYEVVRRLLEPGNDHVLVNQSTKDTILHASVSSQNVEVLQLVLKVR</sequence>
<dbReference type="STRING" id="27835.A0A158QYJ5"/>
<accession>A0A158QYJ5</accession>
<dbReference type="OMA" id="HIMLISA"/>